<keyword evidence="2" id="KW-1185">Reference proteome</keyword>
<proteinExistence type="predicted"/>
<reference evidence="1 2" key="1">
    <citation type="journal article" date="2014" name="Int. J. Syst. Evol. Microbiol.">
        <title>Complete genome sequence of Corynebacterium casei LMG S-19264T (=DSM 44701T), isolated from a smear-ripened cheese.</title>
        <authorList>
            <consortium name="US DOE Joint Genome Institute (JGI-PGF)"/>
            <person name="Walter F."/>
            <person name="Albersmeier A."/>
            <person name="Kalinowski J."/>
            <person name="Ruckert C."/>
        </authorList>
    </citation>
    <scope>NUCLEOTIDE SEQUENCE [LARGE SCALE GENOMIC DNA]</scope>
    <source>
        <strain evidence="1 2">KCTC 23968</strain>
    </source>
</reference>
<protein>
    <submittedName>
        <fullName evidence="1">Uncharacterized protein</fullName>
    </submittedName>
</protein>
<dbReference type="EMBL" id="BMYV01000003">
    <property type="protein sequence ID" value="GGX73463.1"/>
    <property type="molecule type" value="Genomic_DNA"/>
</dbReference>
<comment type="caution">
    <text evidence="1">The sequence shown here is derived from an EMBL/GenBank/DDBJ whole genome shotgun (WGS) entry which is preliminary data.</text>
</comment>
<gene>
    <name evidence="1" type="ORF">GCM10011309_24390</name>
</gene>
<evidence type="ECO:0000313" key="2">
    <source>
        <dbReference type="Proteomes" id="UP000600865"/>
    </source>
</evidence>
<dbReference type="Proteomes" id="UP000600865">
    <property type="component" value="Unassembled WGS sequence"/>
</dbReference>
<dbReference type="AlphaFoldDB" id="A0A918NK17"/>
<accession>A0A918NK17</accession>
<organism evidence="1 2">
    <name type="scientific">Litorimonas cladophorae</name>
    <dbReference type="NCBI Taxonomy" id="1220491"/>
    <lineage>
        <taxon>Bacteria</taxon>
        <taxon>Pseudomonadati</taxon>
        <taxon>Pseudomonadota</taxon>
        <taxon>Alphaproteobacteria</taxon>
        <taxon>Maricaulales</taxon>
        <taxon>Robiginitomaculaceae</taxon>
    </lineage>
</organism>
<evidence type="ECO:0000313" key="1">
    <source>
        <dbReference type="EMBL" id="GGX73463.1"/>
    </source>
</evidence>
<name>A0A918NK17_9PROT</name>
<sequence length="125" mass="13502">MRGASVITCGGAMSIHSQAGLSPHYSIGDFSVATGETDGIFLDGHFLQICQSLCSDLGCDEVRNILVTYKLIGKYGSEIPKTALFMLSCTQDGPMISSPSEDQWFIHDGMARFDLVPKEEVALSH</sequence>